<dbReference type="Proteomes" id="UP000324222">
    <property type="component" value="Unassembled WGS sequence"/>
</dbReference>
<dbReference type="AlphaFoldDB" id="A0A5B7D0U8"/>
<keyword evidence="2" id="KW-1185">Reference proteome</keyword>
<proteinExistence type="predicted"/>
<dbReference type="EMBL" id="VSRR010000360">
    <property type="protein sequence ID" value="MPC14554.1"/>
    <property type="molecule type" value="Genomic_DNA"/>
</dbReference>
<gene>
    <name evidence="1" type="ORF">E2C01_007322</name>
</gene>
<sequence>MMRLPTGVPERGGSEGGGKLLKTARWRAVQAASPGLSGARRFAIKQERARHAITTTTTEINLKILNCFIILTRNL</sequence>
<evidence type="ECO:0000313" key="2">
    <source>
        <dbReference type="Proteomes" id="UP000324222"/>
    </source>
</evidence>
<organism evidence="1 2">
    <name type="scientific">Portunus trituberculatus</name>
    <name type="common">Swimming crab</name>
    <name type="synonym">Neptunus trituberculatus</name>
    <dbReference type="NCBI Taxonomy" id="210409"/>
    <lineage>
        <taxon>Eukaryota</taxon>
        <taxon>Metazoa</taxon>
        <taxon>Ecdysozoa</taxon>
        <taxon>Arthropoda</taxon>
        <taxon>Crustacea</taxon>
        <taxon>Multicrustacea</taxon>
        <taxon>Malacostraca</taxon>
        <taxon>Eumalacostraca</taxon>
        <taxon>Eucarida</taxon>
        <taxon>Decapoda</taxon>
        <taxon>Pleocyemata</taxon>
        <taxon>Brachyura</taxon>
        <taxon>Eubrachyura</taxon>
        <taxon>Portunoidea</taxon>
        <taxon>Portunidae</taxon>
        <taxon>Portuninae</taxon>
        <taxon>Portunus</taxon>
    </lineage>
</organism>
<protein>
    <submittedName>
        <fullName evidence="1">Uncharacterized protein</fullName>
    </submittedName>
</protein>
<reference evidence="1 2" key="1">
    <citation type="submission" date="2019-05" db="EMBL/GenBank/DDBJ databases">
        <title>Another draft genome of Portunus trituberculatus and its Hox gene families provides insights of decapod evolution.</title>
        <authorList>
            <person name="Jeong J.-H."/>
            <person name="Song I."/>
            <person name="Kim S."/>
            <person name="Choi T."/>
            <person name="Kim D."/>
            <person name="Ryu S."/>
            <person name="Kim W."/>
        </authorList>
    </citation>
    <scope>NUCLEOTIDE SEQUENCE [LARGE SCALE GENOMIC DNA]</scope>
    <source>
        <tissue evidence="1">Muscle</tissue>
    </source>
</reference>
<comment type="caution">
    <text evidence="1">The sequence shown here is derived from an EMBL/GenBank/DDBJ whole genome shotgun (WGS) entry which is preliminary data.</text>
</comment>
<evidence type="ECO:0000313" key="1">
    <source>
        <dbReference type="EMBL" id="MPC14554.1"/>
    </source>
</evidence>
<accession>A0A5B7D0U8</accession>
<name>A0A5B7D0U8_PORTR</name>